<keyword evidence="2" id="KW-1185">Reference proteome</keyword>
<accession>A0A0M0K301</accession>
<dbReference type="Proteomes" id="UP000037460">
    <property type="component" value="Unassembled WGS sequence"/>
</dbReference>
<gene>
    <name evidence="1" type="ORF">Ctob_003718</name>
</gene>
<proteinExistence type="predicted"/>
<protein>
    <submittedName>
        <fullName evidence="1">Uncharacterized protein</fullName>
    </submittedName>
</protein>
<dbReference type="AlphaFoldDB" id="A0A0M0K301"/>
<sequence length="107" mass="11327">MQSEAISDGESSVEAMSEAVRRLDSNGALLGVLPLDDLIGSMSRHATTLAPNRTPNIIKAAFERRAKLATQQPQAGGSDGGLCTICRHGHTAQVPWAWLTVALAFDV</sequence>
<name>A0A0M0K301_9EUKA</name>
<organism evidence="1 2">
    <name type="scientific">Chrysochromulina tobinii</name>
    <dbReference type="NCBI Taxonomy" id="1460289"/>
    <lineage>
        <taxon>Eukaryota</taxon>
        <taxon>Haptista</taxon>
        <taxon>Haptophyta</taxon>
        <taxon>Prymnesiophyceae</taxon>
        <taxon>Prymnesiales</taxon>
        <taxon>Chrysochromulinaceae</taxon>
        <taxon>Chrysochromulina</taxon>
    </lineage>
</organism>
<evidence type="ECO:0000313" key="1">
    <source>
        <dbReference type="EMBL" id="KOO32768.1"/>
    </source>
</evidence>
<reference evidence="2" key="1">
    <citation type="journal article" date="2015" name="PLoS Genet.">
        <title>Genome Sequence and Transcriptome Analyses of Chrysochromulina tobin: Metabolic Tools for Enhanced Algal Fitness in the Prominent Order Prymnesiales (Haptophyceae).</title>
        <authorList>
            <person name="Hovde B.T."/>
            <person name="Deodato C.R."/>
            <person name="Hunsperger H.M."/>
            <person name="Ryken S.A."/>
            <person name="Yost W."/>
            <person name="Jha R.K."/>
            <person name="Patterson J."/>
            <person name="Monnat R.J. Jr."/>
            <person name="Barlow S.B."/>
            <person name="Starkenburg S.R."/>
            <person name="Cattolico R.A."/>
        </authorList>
    </citation>
    <scope>NUCLEOTIDE SEQUENCE</scope>
    <source>
        <strain evidence="2">CCMP291</strain>
    </source>
</reference>
<dbReference type="EMBL" id="JWZX01001689">
    <property type="protein sequence ID" value="KOO32768.1"/>
    <property type="molecule type" value="Genomic_DNA"/>
</dbReference>
<evidence type="ECO:0000313" key="2">
    <source>
        <dbReference type="Proteomes" id="UP000037460"/>
    </source>
</evidence>
<comment type="caution">
    <text evidence="1">The sequence shown here is derived from an EMBL/GenBank/DDBJ whole genome shotgun (WGS) entry which is preliminary data.</text>
</comment>